<feature type="region of interest" description="Disordered" evidence="1">
    <location>
        <begin position="97"/>
        <end position="116"/>
    </location>
</feature>
<evidence type="ECO:0000313" key="3">
    <source>
        <dbReference type="Proteomes" id="UP000654918"/>
    </source>
</evidence>
<keyword evidence="3" id="KW-1185">Reference proteome</keyword>
<dbReference type="AlphaFoldDB" id="A0A8H6NB46"/>
<feature type="compositionally biased region" description="Polar residues" evidence="1">
    <location>
        <begin position="104"/>
        <end position="113"/>
    </location>
</feature>
<comment type="caution">
    <text evidence="2">The sequence shown here is derived from an EMBL/GenBank/DDBJ whole genome shotgun (WGS) entry which is preliminary data.</text>
</comment>
<organism evidence="2 3">
    <name type="scientific">Colletotrichum plurivorum</name>
    <dbReference type="NCBI Taxonomy" id="2175906"/>
    <lineage>
        <taxon>Eukaryota</taxon>
        <taxon>Fungi</taxon>
        <taxon>Dikarya</taxon>
        <taxon>Ascomycota</taxon>
        <taxon>Pezizomycotina</taxon>
        <taxon>Sordariomycetes</taxon>
        <taxon>Hypocreomycetidae</taxon>
        <taxon>Glomerellales</taxon>
        <taxon>Glomerellaceae</taxon>
        <taxon>Colletotrichum</taxon>
        <taxon>Colletotrichum orchidearum species complex</taxon>
    </lineage>
</organism>
<name>A0A8H6NB46_9PEZI</name>
<evidence type="ECO:0000313" key="2">
    <source>
        <dbReference type="EMBL" id="KAF6826338.1"/>
    </source>
</evidence>
<dbReference type="EMBL" id="WIGO01000156">
    <property type="protein sequence ID" value="KAF6826338.1"/>
    <property type="molecule type" value="Genomic_DNA"/>
</dbReference>
<reference evidence="2" key="1">
    <citation type="journal article" date="2020" name="Phytopathology">
        <title>Genome Sequence Resources of Colletotrichum truncatum, C. plurivorum, C. musicola, and C. sojae: Four Species Pathogenic to Soybean (Glycine max).</title>
        <authorList>
            <person name="Rogerio F."/>
            <person name="Boufleur T.R."/>
            <person name="Ciampi-Guillardi M."/>
            <person name="Sukno S.A."/>
            <person name="Thon M.R."/>
            <person name="Massola Junior N.S."/>
            <person name="Baroncelli R."/>
        </authorList>
    </citation>
    <scope>NUCLEOTIDE SEQUENCE</scope>
    <source>
        <strain evidence="2">LFN00145</strain>
    </source>
</reference>
<feature type="region of interest" description="Disordered" evidence="1">
    <location>
        <begin position="156"/>
        <end position="194"/>
    </location>
</feature>
<protein>
    <submittedName>
        <fullName evidence="2">Uncharacterized protein</fullName>
    </submittedName>
</protein>
<sequence>MKGSDRRRQGADAKLVALEFVISGVASGTVESGQGMSTVLIRPDRKKDQKLEVPVEVAGVGGSTQALTLAGGANAGRLALATLARCLTGTAHADLPTCPPAPNHGSTTPNLPSASPAKRAVAQVGLPKTFPAPFLVFPSFTVARCPLAGTCTWRHMENSPPLDPTSTGASTPSEPPTSLLPGDDSGCGTDACRP</sequence>
<feature type="compositionally biased region" description="Low complexity" evidence="1">
    <location>
        <begin position="170"/>
        <end position="181"/>
    </location>
</feature>
<accession>A0A8H6NB46</accession>
<dbReference type="Proteomes" id="UP000654918">
    <property type="component" value="Unassembled WGS sequence"/>
</dbReference>
<proteinExistence type="predicted"/>
<evidence type="ECO:0000256" key="1">
    <source>
        <dbReference type="SAM" id="MobiDB-lite"/>
    </source>
</evidence>
<gene>
    <name evidence="2" type="ORF">CPLU01_09705</name>
</gene>